<accession>A0ABZ0GM15</accession>
<feature type="transmembrane region" description="Helical" evidence="1">
    <location>
        <begin position="83"/>
        <end position="99"/>
    </location>
</feature>
<protein>
    <submittedName>
        <fullName evidence="2">Uncharacterized protein</fullName>
    </submittedName>
</protein>
<keyword evidence="1" id="KW-0472">Membrane</keyword>
<keyword evidence="3" id="KW-1185">Reference proteome</keyword>
<keyword evidence="1" id="KW-1133">Transmembrane helix</keyword>
<reference evidence="2 3" key="1">
    <citation type="submission" date="2023-09" db="EMBL/GenBank/DDBJ databases">
        <authorList>
            <person name="Qi X."/>
        </authorList>
    </citation>
    <scope>NUCLEOTIDE SEQUENCE [LARGE SCALE GENOMIC DNA]</scope>
    <source>
        <strain evidence="2 3">S1-1</strain>
    </source>
</reference>
<dbReference type="EMBL" id="CP136600">
    <property type="protein sequence ID" value="WOH36403.1"/>
    <property type="molecule type" value="Genomic_DNA"/>
</dbReference>
<evidence type="ECO:0000256" key="1">
    <source>
        <dbReference type="SAM" id="Phobius"/>
    </source>
</evidence>
<name>A0ABZ0GM15_9GAMM</name>
<evidence type="ECO:0000313" key="2">
    <source>
        <dbReference type="EMBL" id="WOH36403.1"/>
    </source>
</evidence>
<organism evidence="2 3">
    <name type="scientific">Thalassotalea fonticola</name>
    <dbReference type="NCBI Taxonomy" id="3065649"/>
    <lineage>
        <taxon>Bacteria</taxon>
        <taxon>Pseudomonadati</taxon>
        <taxon>Pseudomonadota</taxon>
        <taxon>Gammaproteobacteria</taxon>
        <taxon>Alteromonadales</taxon>
        <taxon>Colwelliaceae</taxon>
        <taxon>Thalassotalea</taxon>
    </lineage>
</organism>
<dbReference type="Proteomes" id="UP001301442">
    <property type="component" value="Chromosome"/>
</dbReference>
<gene>
    <name evidence="2" type="ORF">RI844_13600</name>
</gene>
<keyword evidence="1" id="KW-0812">Transmembrane</keyword>
<proteinExistence type="predicted"/>
<dbReference type="RefSeq" id="WP_348395216.1">
    <property type="nucleotide sequence ID" value="NZ_CP136600.1"/>
</dbReference>
<feature type="transmembrane region" description="Helical" evidence="1">
    <location>
        <begin position="44"/>
        <end position="62"/>
    </location>
</feature>
<sequence length="100" mass="11321">MVKIKGIVLLILFFPQYALARVISNSCYDECGKLFNEISFGNPIIGFLYLVVPIGVGTWAIGQKAPKRKRIKESEDAQKIGRTFTYLAIFCVGFFLYFTL</sequence>
<evidence type="ECO:0000313" key="3">
    <source>
        <dbReference type="Proteomes" id="UP001301442"/>
    </source>
</evidence>